<accession>A0A2U2M471</accession>
<comment type="similarity">
    <text evidence="1 2">Belongs to the phD/YefM antitoxin family.</text>
</comment>
<evidence type="ECO:0000256" key="1">
    <source>
        <dbReference type="ARBA" id="ARBA00009981"/>
    </source>
</evidence>
<dbReference type="RefSeq" id="WP_109242125.1">
    <property type="nucleotide sequence ID" value="NZ_QFAS01000008.1"/>
</dbReference>
<comment type="caution">
    <text evidence="3">The sequence shown here is derived from an EMBL/GenBank/DDBJ whole genome shotgun (WGS) entry which is preliminary data.</text>
</comment>
<protein>
    <recommendedName>
        <fullName evidence="2">Antitoxin</fullName>
    </recommendedName>
</protein>
<name>A0A2U2M471_9LACO</name>
<dbReference type="SUPFAM" id="SSF143120">
    <property type="entry name" value="YefM-like"/>
    <property type="match status" value="1"/>
</dbReference>
<gene>
    <name evidence="3" type="ORF">DB362_07360</name>
</gene>
<dbReference type="EMBL" id="QFAS01000008">
    <property type="protein sequence ID" value="PWG51625.1"/>
    <property type="molecule type" value="Genomic_DNA"/>
</dbReference>
<evidence type="ECO:0000313" key="3">
    <source>
        <dbReference type="EMBL" id="PWG51625.1"/>
    </source>
</evidence>
<comment type="function">
    <text evidence="2">Antitoxin component of a type II toxin-antitoxin (TA) system.</text>
</comment>
<dbReference type="AlphaFoldDB" id="A0A2U2M471"/>
<proteinExistence type="inferred from homology"/>
<reference evidence="3 4" key="1">
    <citation type="submission" date="2018-05" db="EMBL/GenBank/DDBJ databases">
        <title>Lactobacillus salivarius genome sequencing and assembly.</title>
        <authorList>
            <person name="Audisio C."/>
            <person name="Albarracin L."/>
            <person name="Torres M.J."/>
            <person name="Hebert E.M."/>
            <person name="Saavedra L."/>
        </authorList>
    </citation>
    <scope>NUCLEOTIDE SEQUENCE [LARGE SCALE GENOMIC DNA]</scope>
    <source>
        <strain evidence="3 4">A3iob</strain>
    </source>
</reference>
<dbReference type="NCBIfam" id="TIGR01552">
    <property type="entry name" value="phd_fam"/>
    <property type="match status" value="1"/>
</dbReference>
<evidence type="ECO:0000256" key="2">
    <source>
        <dbReference type="RuleBase" id="RU362080"/>
    </source>
</evidence>
<evidence type="ECO:0000313" key="4">
    <source>
        <dbReference type="Proteomes" id="UP000245607"/>
    </source>
</evidence>
<dbReference type="InterPro" id="IPR036165">
    <property type="entry name" value="YefM-like_sf"/>
</dbReference>
<dbReference type="InterPro" id="IPR006442">
    <property type="entry name" value="Antitoxin_Phd/YefM"/>
</dbReference>
<dbReference type="Proteomes" id="UP000245607">
    <property type="component" value="Unassembled WGS sequence"/>
</dbReference>
<organism evidence="3 4">
    <name type="scientific">Ligilactobacillus salivarius</name>
    <dbReference type="NCBI Taxonomy" id="1624"/>
    <lineage>
        <taxon>Bacteria</taxon>
        <taxon>Bacillati</taxon>
        <taxon>Bacillota</taxon>
        <taxon>Bacilli</taxon>
        <taxon>Lactobacillales</taxon>
        <taxon>Lactobacillaceae</taxon>
        <taxon>Ligilactobacillus</taxon>
    </lineage>
</organism>
<sequence length="79" mass="9008">MELTQPATILRNYSKVLDDLDVGNPIILTKNGVGKAALVNIEQWDRLQAEIRLLKELNKAERNFGKGVSLEEFRKSRNQ</sequence>
<dbReference type="Pfam" id="PF02604">
    <property type="entry name" value="PhdYeFM_antitox"/>
    <property type="match status" value="1"/>
</dbReference>